<feature type="compositionally biased region" description="Low complexity" evidence="1">
    <location>
        <begin position="228"/>
        <end position="250"/>
    </location>
</feature>
<feature type="signal peptide" evidence="2">
    <location>
        <begin position="1"/>
        <end position="29"/>
    </location>
</feature>
<dbReference type="AlphaFoldDB" id="A0A4C1TZ68"/>
<evidence type="ECO:0000256" key="2">
    <source>
        <dbReference type="SAM" id="SignalP"/>
    </source>
</evidence>
<sequence>MLSGFNGRGKLGGLHAGLILLTPLGHGAAVAEETAEAPVAVPPGQTPLEPPSSFLSTAFSAIKGAFSPAAAAPIPVPVTSPELDLHGHPAPPPPPVPAFKPMSWGGPEIDPYAEPVAADPYADYNAQHSQPPFDVYAHSKSSAPKAQAHSHNLTPEKIQKIQKNVQKVLEMHKNNHQRSSEDFPRFDGLDFYRNVLQKGGKIPLLPTPVVTDAELGVLSADLQPAEQSSTTTTTTTTSTTTARPKTRTTTVENSRRKKDIKYYLRGNRIVEV</sequence>
<reference evidence="3 4" key="1">
    <citation type="journal article" date="2019" name="Commun. Biol.">
        <title>The bagworm genome reveals a unique fibroin gene that provides high tensile strength.</title>
        <authorList>
            <person name="Kono N."/>
            <person name="Nakamura H."/>
            <person name="Ohtoshi R."/>
            <person name="Tomita M."/>
            <person name="Numata K."/>
            <person name="Arakawa K."/>
        </authorList>
    </citation>
    <scope>NUCLEOTIDE SEQUENCE [LARGE SCALE GENOMIC DNA]</scope>
</reference>
<protein>
    <submittedName>
        <fullName evidence="3">Uncharacterized protein</fullName>
    </submittedName>
</protein>
<comment type="caution">
    <text evidence="3">The sequence shown here is derived from an EMBL/GenBank/DDBJ whole genome shotgun (WGS) entry which is preliminary data.</text>
</comment>
<name>A0A4C1TZ68_EUMVA</name>
<keyword evidence="2" id="KW-0732">Signal</keyword>
<dbReference type="OrthoDB" id="8195535at2759"/>
<gene>
    <name evidence="3" type="ORF">EVAR_20428_1</name>
</gene>
<dbReference type="Proteomes" id="UP000299102">
    <property type="component" value="Unassembled WGS sequence"/>
</dbReference>
<keyword evidence="4" id="KW-1185">Reference proteome</keyword>
<accession>A0A4C1TZ68</accession>
<evidence type="ECO:0000256" key="1">
    <source>
        <dbReference type="SAM" id="MobiDB-lite"/>
    </source>
</evidence>
<feature type="chain" id="PRO_5020028549" evidence="2">
    <location>
        <begin position="30"/>
        <end position="272"/>
    </location>
</feature>
<dbReference type="EMBL" id="BGZK01000102">
    <property type="protein sequence ID" value="GBP18896.1"/>
    <property type="molecule type" value="Genomic_DNA"/>
</dbReference>
<evidence type="ECO:0000313" key="3">
    <source>
        <dbReference type="EMBL" id="GBP18896.1"/>
    </source>
</evidence>
<organism evidence="3 4">
    <name type="scientific">Eumeta variegata</name>
    <name type="common">Bagworm moth</name>
    <name type="synonym">Eumeta japonica</name>
    <dbReference type="NCBI Taxonomy" id="151549"/>
    <lineage>
        <taxon>Eukaryota</taxon>
        <taxon>Metazoa</taxon>
        <taxon>Ecdysozoa</taxon>
        <taxon>Arthropoda</taxon>
        <taxon>Hexapoda</taxon>
        <taxon>Insecta</taxon>
        <taxon>Pterygota</taxon>
        <taxon>Neoptera</taxon>
        <taxon>Endopterygota</taxon>
        <taxon>Lepidoptera</taxon>
        <taxon>Glossata</taxon>
        <taxon>Ditrysia</taxon>
        <taxon>Tineoidea</taxon>
        <taxon>Psychidae</taxon>
        <taxon>Oiketicinae</taxon>
        <taxon>Eumeta</taxon>
    </lineage>
</organism>
<feature type="region of interest" description="Disordered" evidence="1">
    <location>
        <begin position="222"/>
        <end position="251"/>
    </location>
</feature>
<proteinExistence type="predicted"/>
<evidence type="ECO:0000313" key="4">
    <source>
        <dbReference type="Proteomes" id="UP000299102"/>
    </source>
</evidence>